<accession>A0A1F4UD02</accession>
<dbReference type="AlphaFoldDB" id="A0A1F4UD02"/>
<dbReference type="Proteomes" id="UP000177025">
    <property type="component" value="Unassembled WGS sequence"/>
</dbReference>
<proteinExistence type="predicted"/>
<protein>
    <submittedName>
        <fullName evidence="1">Uncharacterized protein</fullName>
    </submittedName>
</protein>
<name>A0A1F4UD02_UNCW3</name>
<evidence type="ECO:0000313" key="2">
    <source>
        <dbReference type="Proteomes" id="UP000177025"/>
    </source>
</evidence>
<reference evidence="1 2" key="1">
    <citation type="journal article" date="2016" name="Nat. Commun.">
        <title>Thousands of microbial genomes shed light on interconnected biogeochemical processes in an aquifer system.</title>
        <authorList>
            <person name="Anantharaman K."/>
            <person name="Brown C.T."/>
            <person name="Hug L.A."/>
            <person name="Sharon I."/>
            <person name="Castelle C.J."/>
            <person name="Probst A.J."/>
            <person name="Thomas B.C."/>
            <person name="Singh A."/>
            <person name="Wilkins M.J."/>
            <person name="Karaoz U."/>
            <person name="Brodie E.L."/>
            <person name="Williams K.H."/>
            <person name="Hubbard S.S."/>
            <person name="Banfield J.F."/>
        </authorList>
    </citation>
    <scope>NUCLEOTIDE SEQUENCE [LARGE SCALE GENOMIC DNA]</scope>
</reference>
<organism evidence="1 2">
    <name type="scientific">candidate division WOR-3 bacterium RBG_13_43_14</name>
    <dbReference type="NCBI Taxonomy" id="1802590"/>
    <lineage>
        <taxon>Bacteria</taxon>
        <taxon>Bacteria division WOR-3</taxon>
    </lineage>
</organism>
<gene>
    <name evidence="1" type="ORF">A2Y85_06340</name>
</gene>
<evidence type="ECO:0000313" key="1">
    <source>
        <dbReference type="EMBL" id="OGC42700.1"/>
    </source>
</evidence>
<sequence length="108" mass="12375">MWNQFNARPETREPGKLKHTLLILHRKVLRDSYYESKLDCACDHSPRIITYPPPAAINILQTAIYLFHVSTSTQIIPNNTLLSIGEITDVNSKVKVYRGKDKIRLDLG</sequence>
<dbReference type="EMBL" id="MEUM01000053">
    <property type="protein sequence ID" value="OGC42700.1"/>
    <property type="molecule type" value="Genomic_DNA"/>
</dbReference>
<comment type="caution">
    <text evidence="1">The sequence shown here is derived from an EMBL/GenBank/DDBJ whole genome shotgun (WGS) entry which is preliminary data.</text>
</comment>